<dbReference type="SUPFAM" id="SSF49777">
    <property type="entry name" value="PEBP-like"/>
    <property type="match status" value="1"/>
</dbReference>
<dbReference type="AlphaFoldDB" id="V8FRV4"/>
<dbReference type="OrthoDB" id="9797506at2"/>
<dbReference type="InterPro" id="IPR005247">
    <property type="entry name" value="YbhB_YbcL/LppC-like"/>
</dbReference>
<protein>
    <submittedName>
        <fullName evidence="1">Phosphatidylethanolamine-binding protein</fullName>
    </submittedName>
</protein>
<dbReference type="Pfam" id="PF01161">
    <property type="entry name" value="PBP"/>
    <property type="match status" value="1"/>
</dbReference>
<dbReference type="RefSeq" id="WP_023953349.1">
    <property type="nucleotide sequence ID" value="NZ_AYSV01000138.1"/>
</dbReference>
<dbReference type="EMBL" id="AYSV01000138">
    <property type="protein sequence ID" value="ETD66611.1"/>
    <property type="molecule type" value="Genomic_DNA"/>
</dbReference>
<name>V8FRV4_9BURK</name>
<dbReference type="Proteomes" id="UP000018766">
    <property type="component" value="Unassembled WGS sequence"/>
</dbReference>
<organism evidence="1 2">
    <name type="scientific">Pelistega indica</name>
    <dbReference type="NCBI Taxonomy" id="1414851"/>
    <lineage>
        <taxon>Bacteria</taxon>
        <taxon>Pseudomonadati</taxon>
        <taxon>Pseudomonadota</taxon>
        <taxon>Betaproteobacteria</taxon>
        <taxon>Burkholderiales</taxon>
        <taxon>Alcaligenaceae</taxon>
        <taxon>Pelistega</taxon>
    </lineage>
</organism>
<evidence type="ECO:0000313" key="1">
    <source>
        <dbReference type="EMBL" id="ETD66611.1"/>
    </source>
</evidence>
<sequence>MKLTSLGIINGQAIHPRYGFAKRDKQGNVVLSDNLNPDFEWNDVPVGTRSFALIAIDTDAPTVPDDVNRDDREVPASLPRAHFVHWCLIDIPAETRHIDEGAFSKGVTPKGKAGPLTSQATMRHGLNDYTSWFANDRDMQGQYFGYDGPCPPFNDALVHRYYFTLYALDIDTIPVTGAFTAQDVLAAIEGHILAQDTLYGTYTLNSRLMP</sequence>
<dbReference type="Gene3D" id="3.90.280.10">
    <property type="entry name" value="PEBP-like"/>
    <property type="match status" value="1"/>
</dbReference>
<dbReference type="PANTHER" id="PTHR30289:SF1">
    <property type="entry name" value="PEBP (PHOSPHATIDYLETHANOLAMINE-BINDING PROTEIN) FAMILY PROTEIN"/>
    <property type="match status" value="1"/>
</dbReference>
<dbReference type="PANTHER" id="PTHR30289">
    <property type="entry name" value="UNCHARACTERIZED PROTEIN YBCL-RELATED"/>
    <property type="match status" value="1"/>
</dbReference>
<proteinExistence type="predicted"/>
<keyword evidence="2" id="KW-1185">Reference proteome</keyword>
<gene>
    <name evidence="1" type="ORF">V757_12395</name>
</gene>
<accession>V8FRV4</accession>
<reference evidence="1 2" key="1">
    <citation type="submission" date="2013-11" db="EMBL/GenBank/DDBJ databases">
        <title>Genomic analysis of Pelistega sp. HM-7.</title>
        <authorList>
            <person name="Kumbhare S.V."/>
            <person name="Shetty S.A."/>
            <person name="Sharma O."/>
            <person name="Dhotre D.P."/>
        </authorList>
    </citation>
    <scope>NUCLEOTIDE SEQUENCE [LARGE SCALE GENOMIC DNA]</scope>
    <source>
        <strain evidence="1 2">HM-7</strain>
    </source>
</reference>
<dbReference type="CDD" id="cd00865">
    <property type="entry name" value="PEBP_bact_arch"/>
    <property type="match status" value="1"/>
</dbReference>
<dbReference type="NCBIfam" id="TIGR00481">
    <property type="entry name" value="YbhB/YbcL family Raf kinase inhibitor-like protein"/>
    <property type="match status" value="1"/>
</dbReference>
<evidence type="ECO:0000313" key="2">
    <source>
        <dbReference type="Proteomes" id="UP000018766"/>
    </source>
</evidence>
<comment type="caution">
    <text evidence="1">The sequence shown here is derived from an EMBL/GenBank/DDBJ whole genome shotgun (WGS) entry which is preliminary data.</text>
</comment>
<dbReference type="InterPro" id="IPR036610">
    <property type="entry name" value="PEBP-like_sf"/>
</dbReference>
<dbReference type="InterPro" id="IPR008914">
    <property type="entry name" value="PEBP"/>
</dbReference>
<dbReference type="PATRIC" id="fig|1414851.3.peg.2576"/>